<protein>
    <submittedName>
        <fullName evidence="1">Uncharacterized protein</fullName>
    </submittedName>
</protein>
<keyword evidence="2" id="KW-1185">Reference proteome</keyword>
<dbReference type="EMBL" id="AP025637">
    <property type="protein sequence ID" value="BDG71137.1"/>
    <property type="molecule type" value="Genomic_DNA"/>
</dbReference>
<proteinExistence type="predicted"/>
<evidence type="ECO:0000313" key="1">
    <source>
        <dbReference type="EMBL" id="BDG71137.1"/>
    </source>
</evidence>
<dbReference type="Proteomes" id="UP000831327">
    <property type="component" value="Chromosome"/>
</dbReference>
<dbReference type="RefSeq" id="WP_244458427.1">
    <property type="nucleotide sequence ID" value="NZ_AP025637.1"/>
</dbReference>
<reference evidence="1 2" key="1">
    <citation type="journal article" date="2016" name="Microbes Environ.">
        <title>Phylogenetically diverse aerobic anoxygenic phototrophic bacteria isolated from epilithic biofilms in Tama river, Japan.</title>
        <authorList>
            <person name="Hirose S."/>
            <person name="Matsuura K."/>
            <person name="Haruta S."/>
        </authorList>
    </citation>
    <scope>NUCLEOTIDE SEQUENCE [LARGE SCALE GENOMIC DNA]</scope>
    <source>
        <strain evidence="1 2">S08</strain>
    </source>
</reference>
<organism evidence="1 2">
    <name type="scientific">Roseomonas fluvialis</name>
    <dbReference type="NCBI Taxonomy" id="1750527"/>
    <lineage>
        <taxon>Bacteria</taxon>
        <taxon>Pseudomonadati</taxon>
        <taxon>Pseudomonadota</taxon>
        <taxon>Alphaproteobacteria</taxon>
        <taxon>Acetobacterales</taxon>
        <taxon>Roseomonadaceae</taxon>
        <taxon>Roseomonas</taxon>
    </lineage>
</organism>
<gene>
    <name evidence="1" type="ORF">Rmf_10660</name>
</gene>
<name>A0ABN6NXV1_9PROT</name>
<sequence>MLAEGRVAVAIFFALITATATFSSYVIRKSAEIIALQVSQQADLQRQLAASQPPPDQQEPPP</sequence>
<accession>A0ABN6NXV1</accession>
<evidence type="ECO:0000313" key="2">
    <source>
        <dbReference type="Proteomes" id="UP000831327"/>
    </source>
</evidence>